<comment type="caution">
    <text evidence="1">The sequence shown here is derived from an EMBL/GenBank/DDBJ whole genome shotgun (WGS) entry which is preliminary data.</text>
</comment>
<organism evidence="1">
    <name type="scientific">bioreactor metagenome</name>
    <dbReference type="NCBI Taxonomy" id="1076179"/>
    <lineage>
        <taxon>unclassified sequences</taxon>
        <taxon>metagenomes</taxon>
        <taxon>ecological metagenomes</taxon>
    </lineage>
</organism>
<protein>
    <submittedName>
        <fullName evidence="1">Uncharacterized protein</fullName>
    </submittedName>
</protein>
<dbReference type="AlphaFoldDB" id="A0A645EWG9"/>
<proteinExistence type="predicted"/>
<gene>
    <name evidence="1" type="ORF">SDC9_153637</name>
</gene>
<accession>A0A645EWG9</accession>
<sequence length="39" mass="4738">MINPTRSKQPLFQHIYQLADELLRANERFTKRWSAKPPR</sequence>
<evidence type="ECO:0000313" key="1">
    <source>
        <dbReference type="EMBL" id="MPN06381.1"/>
    </source>
</evidence>
<name>A0A645EWG9_9ZZZZ</name>
<dbReference type="EMBL" id="VSSQ01052285">
    <property type="protein sequence ID" value="MPN06381.1"/>
    <property type="molecule type" value="Genomic_DNA"/>
</dbReference>
<reference evidence="1" key="1">
    <citation type="submission" date="2019-08" db="EMBL/GenBank/DDBJ databases">
        <authorList>
            <person name="Kucharzyk K."/>
            <person name="Murdoch R.W."/>
            <person name="Higgins S."/>
            <person name="Loffler F."/>
        </authorList>
    </citation>
    <scope>NUCLEOTIDE SEQUENCE</scope>
</reference>